<keyword evidence="2" id="KW-0548">Nucleotidyltransferase</keyword>
<dbReference type="CDD" id="cd05401">
    <property type="entry name" value="NT_GlnE_GlnD_like"/>
    <property type="match status" value="1"/>
</dbReference>
<keyword evidence="4" id="KW-0067">ATP-binding</keyword>
<dbReference type="Pfam" id="PF03710">
    <property type="entry name" value="GlnE"/>
    <property type="match status" value="2"/>
</dbReference>
<keyword evidence="6" id="KW-0511">Multifunctional enzyme</keyword>
<dbReference type="Gene3D" id="3.30.460.10">
    <property type="entry name" value="Beta Polymerase, domain 2"/>
    <property type="match status" value="2"/>
</dbReference>
<dbReference type="InterPro" id="IPR043519">
    <property type="entry name" value="NT_sf"/>
</dbReference>
<feature type="compositionally biased region" description="Polar residues" evidence="7">
    <location>
        <begin position="543"/>
        <end position="552"/>
    </location>
</feature>
<evidence type="ECO:0000313" key="11">
    <source>
        <dbReference type="Proteomes" id="UP000298714"/>
    </source>
</evidence>
<feature type="domain" description="PII-uridylyltransferase/Glutamine-synthetase adenylyltransferase" evidence="9">
    <location>
        <begin position="164"/>
        <end position="288"/>
    </location>
</feature>
<dbReference type="SUPFAM" id="SSF81593">
    <property type="entry name" value="Nucleotidyltransferase substrate binding subunit/domain"/>
    <property type="match status" value="1"/>
</dbReference>
<dbReference type="GO" id="GO:0000820">
    <property type="term" value="P:regulation of glutamine family amino acid metabolic process"/>
    <property type="evidence" value="ECO:0007669"/>
    <property type="project" value="TreeGrafter"/>
</dbReference>
<evidence type="ECO:0000256" key="2">
    <source>
        <dbReference type="ARBA" id="ARBA00022695"/>
    </source>
</evidence>
<dbReference type="SUPFAM" id="SSF81301">
    <property type="entry name" value="Nucleotidyltransferase"/>
    <property type="match status" value="2"/>
</dbReference>
<dbReference type="EMBL" id="CP039704">
    <property type="protein sequence ID" value="QCI78741.1"/>
    <property type="molecule type" value="Genomic_DNA"/>
</dbReference>
<dbReference type="Proteomes" id="UP000298714">
    <property type="component" value="Chromosome"/>
</dbReference>
<name>A0A4D7C119_9SPHN</name>
<dbReference type="InterPro" id="IPR013546">
    <property type="entry name" value="PII_UdlTrfase/GS_AdlTrfase"/>
</dbReference>
<evidence type="ECO:0000313" key="10">
    <source>
        <dbReference type="EMBL" id="QCI78741.1"/>
    </source>
</evidence>
<dbReference type="InterPro" id="IPR005190">
    <property type="entry name" value="GlnE_rpt_dom"/>
</dbReference>
<dbReference type="Gene3D" id="1.20.120.330">
    <property type="entry name" value="Nucleotidyltransferases domain 2"/>
    <property type="match status" value="1"/>
</dbReference>
<protein>
    <recommendedName>
        <fullName evidence="12">Glutamate-ammonia-ligase adenylyltransferase</fullName>
    </recommendedName>
</protein>
<dbReference type="Pfam" id="PF08335">
    <property type="entry name" value="GlnD_UR_UTase"/>
    <property type="match status" value="1"/>
</dbReference>
<keyword evidence="11" id="KW-1185">Reference proteome</keyword>
<dbReference type="KEGG" id="hgn:E6W36_01170"/>
<reference evidence="11" key="1">
    <citation type="submission" date="2019-04" db="EMBL/GenBank/DDBJ databases">
        <title>Complete genome sequence of Sphingomonas sp. W1-2-3.</title>
        <authorList>
            <person name="Im W.T."/>
        </authorList>
    </citation>
    <scope>NUCLEOTIDE SEQUENCE [LARGE SCALE GENOMIC DNA]</scope>
    <source>
        <strain evidence="11">W1-2-3</strain>
    </source>
</reference>
<dbReference type="GO" id="GO:0008882">
    <property type="term" value="F:[glutamate-ammonia-ligase] adenylyltransferase activity"/>
    <property type="evidence" value="ECO:0007669"/>
    <property type="project" value="InterPro"/>
</dbReference>
<evidence type="ECO:0000256" key="5">
    <source>
        <dbReference type="ARBA" id="ARBA00022842"/>
    </source>
</evidence>
<dbReference type="PANTHER" id="PTHR30621">
    <property type="entry name" value="GLUTAMINE SYNTHETASE ADENYLYLTRANSFERASE"/>
    <property type="match status" value="1"/>
</dbReference>
<dbReference type="InterPro" id="IPR023057">
    <property type="entry name" value="GlnE"/>
</dbReference>
<feature type="region of interest" description="Disordered" evidence="7">
    <location>
        <begin position="543"/>
        <end position="591"/>
    </location>
</feature>
<evidence type="ECO:0000259" key="9">
    <source>
        <dbReference type="Pfam" id="PF08335"/>
    </source>
</evidence>
<proteinExistence type="predicted"/>
<evidence type="ECO:0000256" key="4">
    <source>
        <dbReference type="ARBA" id="ARBA00022840"/>
    </source>
</evidence>
<feature type="region of interest" description="Disordered" evidence="7">
    <location>
        <begin position="625"/>
        <end position="655"/>
    </location>
</feature>
<feature type="domain" description="Glutamate-ammonia ligase adenylyltransferase repeated" evidence="8">
    <location>
        <begin position="9"/>
        <end position="132"/>
    </location>
</feature>
<evidence type="ECO:0000256" key="7">
    <source>
        <dbReference type="SAM" id="MobiDB-lite"/>
    </source>
</evidence>
<dbReference type="GO" id="GO:0005524">
    <property type="term" value="F:ATP binding"/>
    <property type="evidence" value="ECO:0007669"/>
    <property type="project" value="UniProtKB-KW"/>
</dbReference>
<feature type="compositionally biased region" description="Gly residues" evidence="7">
    <location>
        <begin position="625"/>
        <end position="634"/>
    </location>
</feature>
<accession>A0A4D7C119</accession>
<gene>
    <name evidence="10" type="ORF">E6W36_01170</name>
</gene>
<organism evidence="10 11">
    <name type="scientific">Hankyongella ginsenosidimutans</name>
    <dbReference type="NCBI Taxonomy" id="1763828"/>
    <lineage>
        <taxon>Bacteria</taxon>
        <taxon>Pseudomonadati</taxon>
        <taxon>Pseudomonadota</taxon>
        <taxon>Alphaproteobacteria</taxon>
        <taxon>Sphingomonadales</taxon>
        <taxon>Sphingomonadaceae</taxon>
        <taxon>Hankyongella</taxon>
    </lineage>
</organism>
<evidence type="ECO:0000256" key="3">
    <source>
        <dbReference type="ARBA" id="ARBA00022741"/>
    </source>
</evidence>
<evidence type="ECO:0000259" key="8">
    <source>
        <dbReference type="Pfam" id="PF03710"/>
    </source>
</evidence>
<feature type="domain" description="Glutamate-ammonia ligase adenylyltransferase repeated" evidence="8">
    <location>
        <begin position="397"/>
        <end position="507"/>
    </location>
</feature>
<dbReference type="PANTHER" id="PTHR30621:SF0">
    <property type="entry name" value="BIFUNCTIONAL GLUTAMINE SYNTHETASE ADENYLYLTRANSFERASE_ADENYLYL-REMOVING ENZYME"/>
    <property type="match status" value="1"/>
</dbReference>
<keyword evidence="1" id="KW-0808">Transferase</keyword>
<keyword evidence="3" id="KW-0547">Nucleotide-binding</keyword>
<keyword evidence="5" id="KW-0460">Magnesium</keyword>
<evidence type="ECO:0008006" key="12">
    <source>
        <dbReference type="Google" id="ProtNLM"/>
    </source>
</evidence>
<evidence type="ECO:0000256" key="6">
    <source>
        <dbReference type="ARBA" id="ARBA00023268"/>
    </source>
</evidence>
<sequence>MQDVCDSPDTSGFVVLALGKLGARALNYSSDVDLILLFEPDAPALAESSDPHRKAERIAQRFVSALQGMTADGYCQRVDLRLRPDPGSTPIILPLSAAESYYQSAALPWERAAFIKARAVAGDIPAGRAFLKGLEPFVWRRSLDYTVVRDIHDMSLMVREHFDQETPAGSGFDVKRGQGGIRDVEFFVQIHQMIFGGREPAYRAAHTLDALRALTAGGKIPQDDARVLEAGYRFLRAVEHRLQMLDDAQTQVLPRRADERKIFARFAGYPDWKRFEAALELHTQAIAARYGALTANASTRERFPRAAEPELKARGFKRPADCAAAIERWRKGETRATRTARAQEAVEAVLPQLVEAFAVADDRDRALLSFDSFLSGLPAGVQLFALLEHSPALLAFLVRILSVADAVAQTLVRTPDLLDVVLDPAFRAPLPPVEDLRVMLAARCARAQDFEAILDETRRFVSEQRFQLAVQLLDGAADAPTIQRQASDVADAALQHLTQACEALFAERHGRVPGGGWRSSHWGATAGRRCRCRQTSTSFFCSPALSTRNLPGSNPAGGDDLLQPPEPTRDRRADCTDGGGRTLRRRHPPASVRRAGAACGLHRQLQGLPAGTGLGLGAFGAGPGAGGAGRARGCGGDRGRNPGGSGARATVTPCARPRSISAARWTSTCPRLPAGTSNA</sequence>
<dbReference type="GO" id="GO:0005829">
    <property type="term" value="C:cytosol"/>
    <property type="evidence" value="ECO:0007669"/>
    <property type="project" value="TreeGrafter"/>
</dbReference>
<evidence type="ECO:0000256" key="1">
    <source>
        <dbReference type="ARBA" id="ARBA00022679"/>
    </source>
</evidence>
<dbReference type="Gene3D" id="1.20.120.1510">
    <property type="match status" value="1"/>
</dbReference>
<dbReference type="AlphaFoldDB" id="A0A4D7C119"/>